<evidence type="ECO:0000256" key="1">
    <source>
        <dbReference type="ARBA" id="ARBA00000085"/>
    </source>
</evidence>
<protein>
    <recommendedName>
        <fullName evidence="2">histidine kinase</fullName>
        <ecNumber evidence="2">2.7.13.3</ecNumber>
    </recommendedName>
</protein>
<evidence type="ECO:0000313" key="9">
    <source>
        <dbReference type="EMBL" id="MBX0298260.1"/>
    </source>
</evidence>
<dbReference type="EC" id="2.7.13.3" evidence="2"/>
<gene>
    <name evidence="9" type="ORF">EGH23_25715</name>
</gene>
<dbReference type="InterPro" id="IPR035965">
    <property type="entry name" value="PAS-like_dom_sf"/>
</dbReference>
<dbReference type="Proteomes" id="UP001430455">
    <property type="component" value="Unassembled WGS sequence"/>
</dbReference>
<evidence type="ECO:0000256" key="3">
    <source>
        <dbReference type="ARBA" id="ARBA00022679"/>
    </source>
</evidence>
<keyword evidence="4" id="KW-0547">Nucleotide-binding</keyword>
<evidence type="ECO:0000256" key="7">
    <source>
        <dbReference type="SAM" id="Phobius"/>
    </source>
</evidence>
<keyword evidence="7" id="KW-1133">Transmembrane helix</keyword>
<organism evidence="9 10">
    <name type="scientific">Haloarcula nitratireducens</name>
    <dbReference type="NCBI Taxonomy" id="2487749"/>
    <lineage>
        <taxon>Archaea</taxon>
        <taxon>Methanobacteriati</taxon>
        <taxon>Methanobacteriota</taxon>
        <taxon>Stenosarchaea group</taxon>
        <taxon>Halobacteria</taxon>
        <taxon>Halobacteriales</taxon>
        <taxon>Haloarculaceae</taxon>
        <taxon>Haloarcula</taxon>
    </lineage>
</organism>
<evidence type="ECO:0000259" key="8">
    <source>
        <dbReference type="PROSITE" id="PS50109"/>
    </source>
</evidence>
<dbReference type="PANTHER" id="PTHR44936:SF10">
    <property type="entry name" value="SENSOR PROTEIN RSTB"/>
    <property type="match status" value="1"/>
</dbReference>
<feature type="transmembrane region" description="Helical" evidence="7">
    <location>
        <begin position="98"/>
        <end position="116"/>
    </location>
</feature>
<feature type="transmembrane region" description="Helical" evidence="7">
    <location>
        <begin position="180"/>
        <end position="198"/>
    </location>
</feature>
<dbReference type="Gene3D" id="3.30.565.10">
    <property type="entry name" value="Histidine kinase-like ATPase, C-terminal domain"/>
    <property type="match status" value="1"/>
</dbReference>
<comment type="catalytic activity">
    <reaction evidence="1">
        <text>ATP + protein L-histidine = ADP + protein N-phospho-L-histidine.</text>
        <dbReference type="EC" id="2.7.13.3"/>
    </reaction>
</comment>
<keyword evidence="10" id="KW-1185">Reference proteome</keyword>
<keyword evidence="7" id="KW-0472">Membrane</keyword>
<accession>A0AAW4PJR0</accession>
<dbReference type="Pfam" id="PF16927">
    <property type="entry name" value="HisKA_7TM"/>
    <property type="match status" value="1"/>
</dbReference>
<sequence>MLTTTIFKFVLALTIVVSVTGGLLAWRERPEPGAVPLIALLAGQCWWAATLIFRIDATGLSAKMFWVDVSWIGIGLIPVAWLFFSLEYAGYTEYTTRNYVLLSLLVPAITAVLGVTNDAHHLLYIDSTLVQQDGTTTLSRTPGAWFWVIAGYTYLLGLLGAIPLFQLVSSSVQTFRGQSVTLLVGIFAPWVVNILYLFEVLPTAGVDPTPIAFAVSGVAYLGALTRFQLFGTNPSPIRHARATVFNRMQQGALVLDSHDNVVDMNPQASSALDTTPHDALGRSISHVCPDLTPPIATSQANQSIFRPPDSNRAYDVSESCIKDIHDRLLGRVITLHEISDLLRQQQRLEVLSRVFRHNIRTNTQVILGNANYLATHNSETKATAVEENALEIQDISDKVRAILDVFERGREGHTDVPLETILAASIEAARNEYPAVEISATPVDEDIYVNSLFDTVCSNVIKNAAQHNTNPDPRVTVSVETQQNAVEITVADNGPGIDDHELALISQGTETPLEHGSSFGLALIAWGTDIAGGDVTFEDNDPTGTIVTIEAPLRSQ</sequence>
<proteinExistence type="predicted"/>
<dbReference type="Pfam" id="PF02518">
    <property type="entry name" value="HATPase_c"/>
    <property type="match status" value="1"/>
</dbReference>
<dbReference type="InterPro" id="IPR050980">
    <property type="entry name" value="2C_sensor_his_kinase"/>
</dbReference>
<dbReference type="InterPro" id="IPR005467">
    <property type="entry name" value="His_kinase_dom"/>
</dbReference>
<keyword evidence="5" id="KW-0418">Kinase</keyword>
<keyword evidence="6" id="KW-0067">ATP-binding</keyword>
<reference evidence="9 10" key="1">
    <citation type="submission" date="2021-06" db="EMBL/GenBank/DDBJ databases">
        <title>Halomicroarcula sp. a new haloarchaeum isolated from saline soil.</title>
        <authorList>
            <person name="Duran-Viseras A."/>
            <person name="Sanchez-Porro C."/>
            <person name="Ventosa A."/>
        </authorList>
    </citation>
    <scope>NUCLEOTIDE SEQUENCE [LARGE SCALE GENOMIC DNA]</scope>
    <source>
        <strain evidence="9 10">F27</strain>
    </source>
</reference>
<dbReference type="InterPro" id="IPR036890">
    <property type="entry name" value="HATPase_C_sf"/>
</dbReference>
<dbReference type="SMART" id="SM00387">
    <property type="entry name" value="HATPase_c"/>
    <property type="match status" value="1"/>
</dbReference>
<dbReference type="SUPFAM" id="SSF55874">
    <property type="entry name" value="ATPase domain of HSP90 chaperone/DNA topoisomerase II/histidine kinase"/>
    <property type="match status" value="1"/>
</dbReference>
<evidence type="ECO:0000256" key="5">
    <source>
        <dbReference type="ARBA" id="ARBA00022777"/>
    </source>
</evidence>
<feature type="transmembrane region" description="Helical" evidence="7">
    <location>
        <begin position="6"/>
        <end position="26"/>
    </location>
</feature>
<dbReference type="InterPro" id="IPR031621">
    <property type="entry name" value="HisKA_7TM"/>
</dbReference>
<dbReference type="PANTHER" id="PTHR44936">
    <property type="entry name" value="SENSOR PROTEIN CREC"/>
    <property type="match status" value="1"/>
</dbReference>
<evidence type="ECO:0000256" key="2">
    <source>
        <dbReference type="ARBA" id="ARBA00012438"/>
    </source>
</evidence>
<feature type="domain" description="Histidine kinase" evidence="8">
    <location>
        <begin position="354"/>
        <end position="555"/>
    </location>
</feature>
<dbReference type="EMBL" id="RKLT01000047">
    <property type="protein sequence ID" value="MBX0298260.1"/>
    <property type="molecule type" value="Genomic_DNA"/>
</dbReference>
<keyword evidence="7" id="KW-0812">Transmembrane</keyword>
<comment type="caution">
    <text evidence="9">The sequence shown here is derived from an EMBL/GenBank/DDBJ whole genome shotgun (WGS) entry which is preliminary data.</text>
</comment>
<evidence type="ECO:0000256" key="6">
    <source>
        <dbReference type="ARBA" id="ARBA00022840"/>
    </source>
</evidence>
<feature type="transmembrane region" description="Helical" evidence="7">
    <location>
        <begin position="144"/>
        <end position="168"/>
    </location>
</feature>
<dbReference type="Gene3D" id="3.30.450.20">
    <property type="entry name" value="PAS domain"/>
    <property type="match status" value="1"/>
</dbReference>
<evidence type="ECO:0000256" key="4">
    <source>
        <dbReference type="ARBA" id="ARBA00022741"/>
    </source>
</evidence>
<feature type="transmembrane region" description="Helical" evidence="7">
    <location>
        <begin position="33"/>
        <end position="53"/>
    </location>
</feature>
<keyword evidence="3" id="KW-0808">Transferase</keyword>
<feature type="transmembrane region" description="Helical" evidence="7">
    <location>
        <begin position="210"/>
        <end position="229"/>
    </location>
</feature>
<dbReference type="GO" id="GO:0004673">
    <property type="term" value="F:protein histidine kinase activity"/>
    <property type="evidence" value="ECO:0007669"/>
    <property type="project" value="UniProtKB-EC"/>
</dbReference>
<name>A0AAW4PJR0_9EURY</name>
<dbReference type="GO" id="GO:0005524">
    <property type="term" value="F:ATP binding"/>
    <property type="evidence" value="ECO:0007669"/>
    <property type="project" value="UniProtKB-KW"/>
</dbReference>
<evidence type="ECO:0000313" key="10">
    <source>
        <dbReference type="Proteomes" id="UP001430455"/>
    </source>
</evidence>
<dbReference type="InterPro" id="IPR003594">
    <property type="entry name" value="HATPase_dom"/>
</dbReference>
<dbReference type="PROSITE" id="PS50109">
    <property type="entry name" value="HIS_KIN"/>
    <property type="match status" value="1"/>
</dbReference>
<dbReference type="AlphaFoldDB" id="A0AAW4PJR0"/>
<dbReference type="SUPFAM" id="SSF55785">
    <property type="entry name" value="PYP-like sensor domain (PAS domain)"/>
    <property type="match status" value="1"/>
</dbReference>
<feature type="transmembrane region" description="Helical" evidence="7">
    <location>
        <begin position="65"/>
        <end position="86"/>
    </location>
</feature>